<evidence type="ECO:0000256" key="3">
    <source>
        <dbReference type="SAM" id="MobiDB-lite"/>
    </source>
</evidence>
<dbReference type="InterPro" id="IPR010273">
    <property type="entry name" value="DUF881"/>
</dbReference>
<feature type="coiled-coil region" evidence="2">
    <location>
        <begin position="74"/>
        <end position="119"/>
    </location>
</feature>
<organism evidence="4 5">
    <name type="scientific">Nocardioides iriomotensis</name>
    <dbReference type="NCBI Taxonomy" id="715784"/>
    <lineage>
        <taxon>Bacteria</taxon>
        <taxon>Bacillati</taxon>
        <taxon>Actinomycetota</taxon>
        <taxon>Actinomycetes</taxon>
        <taxon>Propionibacteriales</taxon>
        <taxon>Nocardioidaceae</taxon>
        <taxon>Nocardioides</taxon>
    </lineage>
</organism>
<dbReference type="EMBL" id="SDPU01000023">
    <property type="protein sequence ID" value="RYU11610.1"/>
    <property type="molecule type" value="Genomic_DNA"/>
</dbReference>
<accession>A0A4Q5IZG2</accession>
<dbReference type="Pfam" id="PF05949">
    <property type="entry name" value="DUF881"/>
    <property type="match status" value="1"/>
</dbReference>
<comment type="caution">
    <text evidence="4">The sequence shown here is derived from an EMBL/GenBank/DDBJ whole genome shotgun (WGS) entry which is preliminary data.</text>
</comment>
<dbReference type="GO" id="GO:0005886">
    <property type="term" value="C:plasma membrane"/>
    <property type="evidence" value="ECO:0007669"/>
    <property type="project" value="TreeGrafter"/>
</dbReference>
<dbReference type="Gene3D" id="3.30.70.1880">
    <property type="entry name" value="Protein of unknown function DUF881"/>
    <property type="match status" value="1"/>
</dbReference>
<evidence type="ECO:0000313" key="4">
    <source>
        <dbReference type="EMBL" id="RYU11610.1"/>
    </source>
</evidence>
<protein>
    <submittedName>
        <fullName evidence="4">DUF881 domain-containing protein</fullName>
    </submittedName>
</protein>
<evidence type="ECO:0000313" key="5">
    <source>
        <dbReference type="Proteomes" id="UP000291189"/>
    </source>
</evidence>
<proteinExistence type="inferred from homology"/>
<feature type="region of interest" description="Disordered" evidence="3">
    <location>
        <begin position="1"/>
        <end position="20"/>
    </location>
</feature>
<name>A0A4Q5IZG2_9ACTN</name>
<evidence type="ECO:0000256" key="2">
    <source>
        <dbReference type="SAM" id="Coils"/>
    </source>
</evidence>
<reference evidence="4 5" key="1">
    <citation type="submission" date="2019-01" db="EMBL/GenBank/DDBJ databases">
        <title>Nocardioides guangzhouensis sp. nov., an actinobacterium isolated from soil.</title>
        <authorList>
            <person name="Fu Y."/>
            <person name="Cai Y."/>
            <person name="Lin Z."/>
            <person name="Chen P."/>
        </authorList>
    </citation>
    <scope>NUCLEOTIDE SEQUENCE [LARGE SCALE GENOMIC DNA]</scope>
    <source>
        <strain evidence="4 5">NBRC 105384</strain>
    </source>
</reference>
<keyword evidence="2" id="KW-0175">Coiled coil</keyword>
<gene>
    <name evidence="4" type="ORF">ETU37_13710</name>
</gene>
<evidence type="ECO:0000256" key="1">
    <source>
        <dbReference type="ARBA" id="ARBA00009108"/>
    </source>
</evidence>
<comment type="similarity">
    <text evidence="1">Belongs to the UPF0749 family.</text>
</comment>
<sequence>MPDEPTTHPPEPGPTKVTGRDRLAASLRKPGGRGQVTAGVLLLVLGFAAVVQVRSNTSDAEYVGARQDELISLINSLSLASDRAENEIAELEQTRSSLLNDTQARRTALERARQRADELGIMAGTLPAVGPGIQVTIRDPDNAVGSNNLINGIQELRDAGAEAIELNNTVRIVAQTALRDAPNGGVVVDGETITAPYVIEAIGGPHNLSSALDLRRGFTYEVERVGGEVGVARSDSVEIASVHEVPPSQYADPVPTE</sequence>
<keyword evidence="5" id="KW-1185">Reference proteome</keyword>
<dbReference type="OrthoDB" id="3211287at2"/>
<dbReference type="RefSeq" id="WP_129987885.1">
    <property type="nucleotide sequence ID" value="NZ_SDPU01000023.1"/>
</dbReference>
<dbReference type="AlphaFoldDB" id="A0A4Q5IZG2"/>
<dbReference type="PANTHER" id="PTHR37313:SF2">
    <property type="entry name" value="UPF0749 PROTEIN YLXX"/>
    <property type="match status" value="1"/>
</dbReference>
<dbReference type="Proteomes" id="UP000291189">
    <property type="component" value="Unassembled WGS sequence"/>
</dbReference>
<dbReference type="PANTHER" id="PTHR37313">
    <property type="entry name" value="UPF0749 PROTEIN RV1825"/>
    <property type="match status" value="1"/>
</dbReference>